<evidence type="ECO:0000256" key="8">
    <source>
        <dbReference type="ARBA" id="ARBA00043266"/>
    </source>
</evidence>
<dbReference type="Bgee" id="ENSMODG00000038877">
    <property type="expression patterns" value="Expressed in blood and 1 other cell type or tissue"/>
</dbReference>
<dbReference type="InterPro" id="IPR013783">
    <property type="entry name" value="Ig-like_fold"/>
</dbReference>
<reference evidence="11 12" key="1">
    <citation type="journal article" date="2007" name="Nature">
        <title>Genome of the marsupial Monodelphis domestica reveals innovation in non-coding sequences.</title>
        <authorList>
            <person name="Mikkelsen T.S."/>
            <person name="Wakefield M.J."/>
            <person name="Aken B."/>
            <person name="Amemiya C.T."/>
            <person name="Chang J.L."/>
            <person name="Duke S."/>
            <person name="Garber M."/>
            <person name="Gentles A.J."/>
            <person name="Goodstadt L."/>
            <person name="Heger A."/>
            <person name="Jurka J."/>
            <person name="Kamal M."/>
            <person name="Mauceli E."/>
            <person name="Searle S.M."/>
            <person name="Sharpe T."/>
            <person name="Baker M.L."/>
            <person name="Batzer M.A."/>
            <person name="Benos P.V."/>
            <person name="Belov K."/>
            <person name="Clamp M."/>
            <person name="Cook A."/>
            <person name="Cuff J."/>
            <person name="Das R."/>
            <person name="Davidow L."/>
            <person name="Deakin J.E."/>
            <person name="Fazzari M.J."/>
            <person name="Glass J.L."/>
            <person name="Grabherr M."/>
            <person name="Greally J.M."/>
            <person name="Gu W."/>
            <person name="Hore T.A."/>
            <person name="Huttley G.A."/>
            <person name="Kleber M."/>
            <person name="Jirtle R.L."/>
            <person name="Koina E."/>
            <person name="Lee J.T."/>
            <person name="Mahony S."/>
            <person name="Marra M.A."/>
            <person name="Miller R.D."/>
            <person name="Nicholls R.D."/>
            <person name="Oda M."/>
            <person name="Papenfuss A.T."/>
            <person name="Parra Z.E."/>
            <person name="Pollock D.D."/>
            <person name="Ray D.A."/>
            <person name="Schein J.E."/>
            <person name="Speed T.P."/>
            <person name="Thompson K."/>
            <person name="VandeBerg J.L."/>
            <person name="Wade C.M."/>
            <person name="Walker J.A."/>
            <person name="Waters P.D."/>
            <person name="Webber C."/>
            <person name="Weidman J.R."/>
            <person name="Xie X."/>
            <person name="Zody M.C."/>
            <person name="Baldwin J."/>
            <person name="Abdouelleil A."/>
            <person name="Abdulkadir J."/>
            <person name="Abebe A."/>
            <person name="Abera B."/>
            <person name="Abreu J."/>
            <person name="Acer S.C."/>
            <person name="Aftuck L."/>
            <person name="Alexander A."/>
            <person name="An P."/>
            <person name="Anderson E."/>
            <person name="Anderson S."/>
            <person name="Arachi H."/>
            <person name="Azer M."/>
            <person name="Bachantsang P."/>
            <person name="Barry A."/>
            <person name="Bayul T."/>
            <person name="Berlin A."/>
            <person name="Bessette D."/>
            <person name="Bloom T."/>
            <person name="Bloom T."/>
            <person name="Boguslavskiy L."/>
            <person name="Bonnet C."/>
            <person name="Boukhgalter B."/>
            <person name="Bourzgui I."/>
            <person name="Brown A."/>
            <person name="Cahill P."/>
            <person name="Channer S."/>
            <person name="Cheshatsang Y."/>
            <person name="Chuda L."/>
            <person name="Citroen M."/>
            <person name="Collymore A."/>
            <person name="Cooke P."/>
            <person name="Costello M."/>
            <person name="D'Aco K."/>
            <person name="Daza R."/>
            <person name="De Haan G."/>
            <person name="DeGray S."/>
            <person name="DeMaso C."/>
            <person name="Dhargay N."/>
            <person name="Dooley K."/>
            <person name="Dooley E."/>
            <person name="Doricent M."/>
            <person name="Dorje P."/>
            <person name="Dorjee K."/>
            <person name="Dupes A."/>
            <person name="Elong R."/>
            <person name="Falk J."/>
            <person name="Farina A."/>
            <person name="Faro S."/>
            <person name="Ferguson D."/>
            <person name="Fisher S."/>
            <person name="Foley C.D."/>
            <person name="Franke A."/>
            <person name="Friedrich D."/>
            <person name="Gadbois L."/>
            <person name="Gearin G."/>
            <person name="Gearin C.R."/>
            <person name="Giannoukos G."/>
            <person name="Goode T."/>
            <person name="Graham J."/>
            <person name="Grandbois E."/>
            <person name="Grewal S."/>
            <person name="Gyaltsen K."/>
            <person name="Hafez N."/>
            <person name="Hagos B."/>
            <person name="Hall J."/>
            <person name="Henson C."/>
            <person name="Hollinger A."/>
            <person name="Honan T."/>
            <person name="Huard M.D."/>
            <person name="Hughes L."/>
            <person name="Hurhula B."/>
            <person name="Husby M.E."/>
            <person name="Kamat A."/>
            <person name="Kanga B."/>
            <person name="Kashin S."/>
            <person name="Khazanovich D."/>
            <person name="Kisner P."/>
            <person name="Lance K."/>
            <person name="Lara M."/>
            <person name="Lee W."/>
            <person name="Lennon N."/>
            <person name="Letendre F."/>
            <person name="LeVine R."/>
            <person name="Lipovsky A."/>
            <person name="Liu X."/>
            <person name="Liu J."/>
            <person name="Liu S."/>
            <person name="Lokyitsang T."/>
            <person name="Lokyitsang Y."/>
            <person name="Lubonja R."/>
            <person name="Lui A."/>
            <person name="MacDonald P."/>
            <person name="Magnisalis V."/>
            <person name="Maru K."/>
            <person name="Matthews C."/>
            <person name="McCusker W."/>
            <person name="McDonough S."/>
            <person name="Mehta T."/>
            <person name="Meldrim J."/>
            <person name="Meneus L."/>
            <person name="Mihai O."/>
            <person name="Mihalev A."/>
            <person name="Mihova T."/>
            <person name="Mittelman R."/>
            <person name="Mlenga V."/>
            <person name="Montmayeur A."/>
            <person name="Mulrain L."/>
            <person name="Navidi A."/>
            <person name="Naylor J."/>
            <person name="Negash T."/>
            <person name="Nguyen T."/>
            <person name="Nguyen N."/>
            <person name="Nicol R."/>
            <person name="Norbu C."/>
            <person name="Norbu N."/>
            <person name="Novod N."/>
            <person name="O'Neill B."/>
            <person name="Osman S."/>
            <person name="Markiewicz E."/>
            <person name="Oyono O.L."/>
            <person name="Patti C."/>
            <person name="Phunkhang P."/>
            <person name="Pierre F."/>
            <person name="Priest M."/>
            <person name="Raghuraman S."/>
            <person name="Rege F."/>
            <person name="Reyes R."/>
            <person name="Rise C."/>
            <person name="Rogov P."/>
            <person name="Ross K."/>
            <person name="Ryan E."/>
            <person name="Settipalli S."/>
            <person name="Shea T."/>
            <person name="Sherpa N."/>
            <person name="Shi L."/>
            <person name="Shih D."/>
            <person name="Sparrow T."/>
            <person name="Spaulding J."/>
            <person name="Stalker J."/>
            <person name="Stange-Thomann N."/>
            <person name="Stavropoulos S."/>
            <person name="Stone C."/>
            <person name="Strader C."/>
            <person name="Tesfaye S."/>
            <person name="Thomson T."/>
            <person name="Thoulutsang Y."/>
            <person name="Thoulutsang D."/>
            <person name="Topham K."/>
            <person name="Topping I."/>
            <person name="Tsamla T."/>
            <person name="Vassiliev H."/>
            <person name="Vo A."/>
            <person name="Wangchuk T."/>
            <person name="Wangdi T."/>
            <person name="Weiand M."/>
            <person name="Wilkinson J."/>
            <person name="Wilson A."/>
            <person name="Yadav S."/>
            <person name="Young G."/>
            <person name="Yu Q."/>
            <person name="Zembek L."/>
            <person name="Zhong D."/>
            <person name="Zimmer A."/>
            <person name="Zwirko Z."/>
            <person name="Jaffe D.B."/>
            <person name="Alvarez P."/>
            <person name="Brockman W."/>
            <person name="Butler J."/>
            <person name="Chin C."/>
            <person name="Gnerre S."/>
            <person name="MacCallum I."/>
            <person name="Graves J.A."/>
            <person name="Ponting C.P."/>
            <person name="Breen M."/>
            <person name="Samollow P.B."/>
            <person name="Lander E.S."/>
            <person name="Lindblad-Toh K."/>
        </authorList>
    </citation>
    <scope>NUCLEOTIDE SEQUENCE [LARGE SCALE GENOMIC DNA]</scope>
</reference>
<dbReference type="PANTHER" id="PTHR19339">
    <property type="entry name" value="T CELL RECEPTOR ALPHA VARIABLE 39"/>
    <property type="match status" value="1"/>
</dbReference>
<dbReference type="STRING" id="13616.ENSMODP00000052367"/>
<evidence type="ECO:0000256" key="3">
    <source>
        <dbReference type="ARBA" id="ARBA00022729"/>
    </source>
</evidence>
<reference evidence="11" key="2">
    <citation type="submission" date="2025-08" db="UniProtKB">
        <authorList>
            <consortium name="Ensembl"/>
        </authorList>
    </citation>
    <scope>IDENTIFICATION</scope>
</reference>
<accession>A0A5F8GXV7</accession>
<dbReference type="InterPro" id="IPR051896">
    <property type="entry name" value="TCR_alpha_variable"/>
</dbReference>
<keyword evidence="6" id="KW-0325">Glycoprotein</keyword>
<dbReference type="InterPro" id="IPR036179">
    <property type="entry name" value="Ig-like_dom_sf"/>
</dbReference>
<dbReference type="InterPro" id="IPR003598">
    <property type="entry name" value="Ig_sub2"/>
</dbReference>
<evidence type="ECO:0000256" key="1">
    <source>
        <dbReference type="ARBA" id="ARBA00004236"/>
    </source>
</evidence>
<comment type="subunit">
    <text evidence="7">Alpha-beta TR is a heterodimer composed of an alpha and beta chain; disulfide-linked. The alpha-beta TR is associated with the transmembrane signaling CD3 coreceptor proteins to form the TR-CD3 (TcR or TCR). The assembly of alpha-beta TR heterodimers with CD3 occurs in the endoplasmic reticulum where a single alpha-beta TR heterodimer associates with one CD3D-CD3E heterodimer, one CD3G-CD3E heterodimer and one CD247 homodimer forming a stable octameric structure. CD3D-CD3E and CD3G-CD3E heterodimers preferentially associate with TR alpha and TR beta chains, respectively. The association of the CD247 homodimer is the last step of TcR assembly in the endoplasmic reticulum and is required for transport to the cell surface.</text>
</comment>
<protein>
    <recommendedName>
        <fullName evidence="10">Ig-like domain-containing protein</fullName>
    </recommendedName>
</protein>
<dbReference type="GO" id="GO:0009617">
    <property type="term" value="P:response to bacterium"/>
    <property type="evidence" value="ECO:0000318"/>
    <property type="project" value="GO_Central"/>
</dbReference>
<reference evidence="11" key="3">
    <citation type="submission" date="2025-09" db="UniProtKB">
        <authorList>
            <consortium name="Ensembl"/>
        </authorList>
    </citation>
    <scope>IDENTIFICATION</scope>
</reference>
<evidence type="ECO:0000256" key="9">
    <source>
        <dbReference type="SAM" id="SignalP"/>
    </source>
</evidence>
<evidence type="ECO:0000256" key="7">
    <source>
        <dbReference type="ARBA" id="ARBA00038651"/>
    </source>
</evidence>
<evidence type="ECO:0000313" key="11">
    <source>
        <dbReference type="Ensembl" id="ENSMODP00000052367.1"/>
    </source>
</evidence>
<dbReference type="InParanoid" id="A0A5F8GXV7"/>
<dbReference type="OMA" id="ILWMQLA"/>
<dbReference type="Ensembl" id="ENSMODT00000069183.1">
    <property type="protein sequence ID" value="ENSMODP00000052367.1"/>
    <property type="gene ID" value="ENSMODG00000038877.1"/>
</dbReference>
<evidence type="ECO:0000256" key="6">
    <source>
        <dbReference type="ARBA" id="ARBA00023180"/>
    </source>
</evidence>
<sequence>MKRRTVKILLVLGILWKQMAWVIGQQLEQSPQSTSVQQGQKVTMSCNSSSTLTSLQWYRQEPGKQPVFLMILIKGKEVKSQGKFIAQFDEKRKNSFLILEAAQPQDSATYLCAGSHSAPQAATTSTQTLQLGPQQPLLFSTFFLFFFAQFLHCVQARSTLCLPICQIHLGQLSADEEDCKVCKELETK</sequence>
<keyword evidence="2" id="KW-1003">Cell membrane</keyword>
<feature type="chain" id="PRO_5023864494" description="Ig-like domain-containing protein" evidence="9">
    <location>
        <begin position="25"/>
        <end position="188"/>
    </location>
</feature>
<comment type="subcellular location">
    <subcellularLocation>
        <location evidence="1">Cell membrane</location>
    </subcellularLocation>
</comment>
<keyword evidence="8" id="KW-1064">Adaptive immunity</keyword>
<feature type="signal peptide" evidence="9">
    <location>
        <begin position="1"/>
        <end position="24"/>
    </location>
</feature>
<keyword evidence="4" id="KW-0472">Membrane</keyword>
<dbReference type="Gene3D" id="2.60.40.10">
    <property type="entry name" value="Immunoglobulins"/>
    <property type="match status" value="1"/>
</dbReference>
<evidence type="ECO:0000259" key="10">
    <source>
        <dbReference type="PROSITE" id="PS50835"/>
    </source>
</evidence>
<keyword evidence="3 9" id="KW-0732">Signal</keyword>
<evidence type="ECO:0000256" key="4">
    <source>
        <dbReference type="ARBA" id="ARBA00023136"/>
    </source>
</evidence>
<dbReference type="SMART" id="SM00406">
    <property type="entry name" value="IGv"/>
    <property type="match status" value="1"/>
</dbReference>
<dbReference type="InterPro" id="IPR007110">
    <property type="entry name" value="Ig-like_dom"/>
</dbReference>
<dbReference type="PROSITE" id="PS50835">
    <property type="entry name" value="IG_LIKE"/>
    <property type="match status" value="1"/>
</dbReference>
<dbReference type="SUPFAM" id="SSF48726">
    <property type="entry name" value="Immunoglobulin"/>
    <property type="match status" value="1"/>
</dbReference>
<keyword evidence="12" id="KW-1185">Reference proteome</keyword>
<evidence type="ECO:0000313" key="12">
    <source>
        <dbReference type="Proteomes" id="UP000002280"/>
    </source>
</evidence>
<name>A0A5F8GXV7_MONDO</name>
<dbReference type="Proteomes" id="UP000002280">
    <property type="component" value="Chromosome 1"/>
</dbReference>
<keyword evidence="8" id="KW-1279">T cell receptor</keyword>
<keyword evidence="5" id="KW-1015">Disulfide bond</keyword>
<organism evidence="11 12">
    <name type="scientific">Monodelphis domestica</name>
    <name type="common">Gray short-tailed opossum</name>
    <dbReference type="NCBI Taxonomy" id="13616"/>
    <lineage>
        <taxon>Eukaryota</taxon>
        <taxon>Metazoa</taxon>
        <taxon>Chordata</taxon>
        <taxon>Craniata</taxon>
        <taxon>Vertebrata</taxon>
        <taxon>Euteleostomi</taxon>
        <taxon>Mammalia</taxon>
        <taxon>Metatheria</taxon>
        <taxon>Didelphimorphia</taxon>
        <taxon>Didelphidae</taxon>
        <taxon>Monodelphis</taxon>
    </lineage>
</organism>
<feature type="domain" description="Ig-like" evidence="10">
    <location>
        <begin position="25"/>
        <end position="130"/>
    </location>
</feature>
<dbReference type="InterPro" id="IPR003599">
    <property type="entry name" value="Ig_sub"/>
</dbReference>
<dbReference type="SMART" id="SM00409">
    <property type="entry name" value="IG"/>
    <property type="match status" value="1"/>
</dbReference>
<dbReference type="FunCoup" id="A0A5F8GXV7">
    <property type="interactions" value="140"/>
</dbReference>
<dbReference type="SMART" id="SM00408">
    <property type="entry name" value="IGc2"/>
    <property type="match status" value="1"/>
</dbReference>
<evidence type="ECO:0000256" key="2">
    <source>
        <dbReference type="ARBA" id="ARBA00022475"/>
    </source>
</evidence>
<dbReference type="AlphaFoldDB" id="A0A5F8GXV7"/>
<keyword evidence="8" id="KW-0391">Immunity</keyword>
<evidence type="ECO:0000256" key="5">
    <source>
        <dbReference type="ARBA" id="ARBA00023157"/>
    </source>
</evidence>
<dbReference type="GO" id="GO:0042101">
    <property type="term" value="C:T cell receptor complex"/>
    <property type="evidence" value="ECO:0007669"/>
    <property type="project" value="UniProtKB-KW"/>
</dbReference>
<dbReference type="InterPro" id="IPR013106">
    <property type="entry name" value="Ig_V-set"/>
</dbReference>
<dbReference type="Pfam" id="PF07686">
    <property type="entry name" value="V-set"/>
    <property type="match status" value="1"/>
</dbReference>
<dbReference type="GeneTree" id="ENSGT00900000140957"/>
<dbReference type="PANTHER" id="PTHR19339:SF12">
    <property type="entry name" value="IG-LIKE DOMAIN-CONTAINING PROTEIN"/>
    <property type="match status" value="1"/>
</dbReference>
<proteinExistence type="predicted"/>